<evidence type="ECO:0000256" key="1">
    <source>
        <dbReference type="ARBA" id="ARBA00004651"/>
    </source>
</evidence>
<comment type="caution">
    <text evidence="14">The sequence shown here is derived from an EMBL/GenBank/DDBJ whole genome shotgun (WGS) entry which is preliminary data.</text>
</comment>
<evidence type="ECO:0000313" key="15">
    <source>
        <dbReference type="Proteomes" id="UP001595907"/>
    </source>
</evidence>
<sequence>MAQLGKGSSKKGKTSYIGAIIGVSLVLFLFGIMGWFFLNLRKTGDYFKESIQVHTYLNRDASKKQIDSLTQYIASLPYANRVEYVTKEKAMQKWNQENDSTWKQFLSNNPLPESIDFYVKADHVEQDSLNLLATNLQTIYPGVISEFQFPTETVTKVSKFVKTVGLVFLISAIILTVLVVFSIDNTIRLAMYSNRFIIKTMQMVGATRWFIAKPINKRAVINGLIASGIAIAAVWGCIGLIEQFRPEFKVLHDNNGLLVLFFIIIVLGITITLVSTHRAVIKYLRMKLDDLY</sequence>
<comment type="similarity">
    <text evidence="2 10">Belongs to the ABC-4 integral membrane protein family. FtsX subfamily.</text>
</comment>
<evidence type="ECO:0000256" key="2">
    <source>
        <dbReference type="ARBA" id="ARBA00007379"/>
    </source>
</evidence>
<dbReference type="EMBL" id="JBHSCZ010000001">
    <property type="protein sequence ID" value="MFC4262518.1"/>
    <property type="molecule type" value="Genomic_DNA"/>
</dbReference>
<dbReference type="PANTHER" id="PTHR47755">
    <property type="entry name" value="CELL DIVISION PROTEIN FTSX"/>
    <property type="match status" value="1"/>
</dbReference>
<accession>A0ABV8QRN9</accession>
<evidence type="ECO:0000256" key="10">
    <source>
        <dbReference type="PIRNR" id="PIRNR003097"/>
    </source>
</evidence>
<proteinExistence type="inferred from homology"/>
<dbReference type="InterPro" id="IPR003838">
    <property type="entry name" value="ABC3_permease_C"/>
</dbReference>
<feature type="transmembrane region" description="Helical" evidence="11">
    <location>
        <begin position="16"/>
        <end position="38"/>
    </location>
</feature>
<dbReference type="Proteomes" id="UP001595907">
    <property type="component" value="Unassembled WGS sequence"/>
</dbReference>
<keyword evidence="7 11" id="KW-1133">Transmembrane helix</keyword>
<dbReference type="Pfam" id="PF18075">
    <property type="entry name" value="FtsX_ECD"/>
    <property type="match status" value="1"/>
</dbReference>
<dbReference type="InterPro" id="IPR040690">
    <property type="entry name" value="FtsX_ECD"/>
</dbReference>
<keyword evidence="15" id="KW-1185">Reference proteome</keyword>
<evidence type="ECO:0000313" key="14">
    <source>
        <dbReference type="EMBL" id="MFC4262518.1"/>
    </source>
</evidence>
<reference evidence="15" key="1">
    <citation type="journal article" date="2019" name="Int. J. Syst. Evol. Microbiol.">
        <title>The Global Catalogue of Microorganisms (GCM) 10K type strain sequencing project: providing services to taxonomists for standard genome sequencing and annotation.</title>
        <authorList>
            <consortium name="The Broad Institute Genomics Platform"/>
            <consortium name="The Broad Institute Genome Sequencing Center for Infectious Disease"/>
            <person name="Wu L."/>
            <person name="Ma J."/>
        </authorList>
    </citation>
    <scope>NUCLEOTIDE SEQUENCE [LARGE SCALE GENOMIC DNA]</scope>
    <source>
        <strain evidence="15">CECT 8289</strain>
    </source>
</reference>
<feature type="transmembrane region" description="Helical" evidence="11">
    <location>
        <begin position="223"/>
        <end position="244"/>
    </location>
</feature>
<keyword evidence="8 10" id="KW-0472">Membrane</keyword>
<dbReference type="PANTHER" id="PTHR47755:SF1">
    <property type="entry name" value="CELL DIVISION PROTEIN FTSX"/>
    <property type="match status" value="1"/>
</dbReference>
<evidence type="ECO:0000256" key="8">
    <source>
        <dbReference type="ARBA" id="ARBA00023136"/>
    </source>
</evidence>
<evidence type="ECO:0000256" key="3">
    <source>
        <dbReference type="ARBA" id="ARBA00021907"/>
    </source>
</evidence>
<dbReference type="InterPro" id="IPR004513">
    <property type="entry name" value="FtsX"/>
</dbReference>
<evidence type="ECO:0000259" key="12">
    <source>
        <dbReference type="Pfam" id="PF02687"/>
    </source>
</evidence>
<evidence type="ECO:0000256" key="11">
    <source>
        <dbReference type="SAM" id="Phobius"/>
    </source>
</evidence>
<keyword evidence="6 11" id="KW-0812">Transmembrane</keyword>
<name>A0ABV8QRN9_9BACT</name>
<dbReference type="Pfam" id="PF02687">
    <property type="entry name" value="FtsX"/>
    <property type="match status" value="1"/>
</dbReference>
<evidence type="ECO:0000256" key="4">
    <source>
        <dbReference type="ARBA" id="ARBA00022475"/>
    </source>
</evidence>
<feature type="transmembrane region" description="Helical" evidence="11">
    <location>
        <begin position="164"/>
        <end position="183"/>
    </location>
</feature>
<gene>
    <name evidence="14" type="ORF">ACFOWM_06500</name>
</gene>
<dbReference type="Gene3D" id="3.30.70.3040">
    <property type="match status" value="1"/>
</dbReference>
<evidence type="ECO:0000256" key="9">
    <source>
        <dbReference type="ARBA" id="ARBA00023306"/>
    </source>
</evidence>
<comment type="subcellular location">
    <subcellularLocation>
        <location evidence="1">Cell membrane</location>
        <topology evidence="1">Multi-pass membrane protein</topology>
    </subcellularLocation>
</comment>
<dbReference type="GO" id="GO:0051301">
    <property type="term" value="P:cell division"/>
    <property type="evidence" value="ECO:0007669"/>
    <property type="project" value="UniProtKB-KW"/>
</dbReference>
<evidence type="ECO:0000259" key="13">
    <source>
        <dbReference type="Pfam" id="PF18075"/>
    </source>
</evidence>
<feature type="transmembrane region" description="Helical" evidence="11">
    <location>
        <begin position="189"/>
        <end position="211"/>
    </location>
</feature>
<organism evidence="14 15">
    <name type="scientific">Ferruginibacter yonginensis</name>
    <dbReference type="NCBI Taxonomy" id="1310416"/>
    <lineage>
        <taxon>Bacteria</taxon>
        <taxon>Pseudomonadati</taxon>
        <taxon>Bacteroidota</taxon>
        <taxon>Chitinophagia</taxon>
        <taxon>Chitinophagales</taxon>
        <taxon>Chitinophagaceae</taxon>
        <taxon>Ferruginibacter</taxon>
    </lineage>
</organism>
<feature type="transmembrane region" description="Helical" evidence="11">
    <location>
        <begin position="256"/>
        <end position="276"/>
    </location>
</feature>
<protein>
    <recommendedName>
        <fullName evidence="3 10">Cell division protein FtsX</fullName>
    </recommendedName>
</protein>
<dbReference type="PIRSF" id="PIRSF003097">
    <property type="entry name" value="FtsX"/>
    <property type="match status" value="1"/>
</dbReference>
<keyword evidence="4 10" id="KW-1003">Cell membrane</keyword>
<evidence type="ECO:0000256" key="7">
    <source>
        <dbReference type="ARBA" id="ARBA00022989"/>
    </source>
</evidence>
<evidence type="ECO:0000256" key="6">
    <source>
        <dbReference type="ARBA" id="ARBA00022692"/>
    </source>
</evidence>
<keyword evidence="5 10" id="KW-0132">Cell division</keyword>
<feature type="domain" description="ABC3 transporter permease C-terminal" evidence="12">
    <location>
        <begin position="170"/>
        <end position="286"/>
    </location>
</feature>
<keyword evidence="9 10" id="KW-0131">Cell cycle</keyword>
<feature type="domain" description="FtsX extracellular" evidence="13">
    <location>
        <begin position="51"/>
        <end position="137"/>
    </location>
</feature>
<dbReference type="RefSeq" id="WP_379708006.1">
    <property type="nucleotide sequence ID" value="NZ_JBHSCZ010000001.1"/>
</dbReference>
<evidence type="ECO:0000256" key="5">
    <source>
        <dbReference type="ARBA" id="ARBA00022618"/>
    </source>
</evidence>